<dbReference type="EMBL" id="CP047166">
    <property type="protein sequence ID" value="QRF64923.1"/>
    <property type="molecule type" value="Genomic_DNA"/>
</dbReference>
<feature type="transmembrane region" description="Helical" evidence="1">
    <location>
        <begin position="27"/>
        <end position="45"/>
    </location>
</feature>
<protein>
    <submittedName>
        <fullName evidence="2">Uncharacterized protein</fullName>
    </submittedName>
</protein>
<sequence length="222" mass="25061">MKTGGSSLFTVWVYLEEIGLSGPVGDVLLFMCFAGGFILLSLWLFSRSGNSRSPIGETCIRPGVTTAAVREEVRDEFTFADALELTQTGTIRQKSLEERIVNSLIPIEILFSSEDHHPIYQLELNYKSEGEVTTWVEVAQVLGLPDIERVLQEIVLMRSVLCHPDFDPEYMSGDETIYDRLCRRAMELQREFAGIEGVARLRAASEEHLRRNAPDLLPLPVW</sequence>
<evidence type="ECO:0000256" key="1">
    <source>
        <dbReference type="SAM" id="Phobius"/>
    </source>
</evidence>
<proteinExistence type="predicted"/>
<keyword evidence="1" id="KW-0812">Transmembrane</keyword>
<evidence type="ECO:0000313" key="2">
    <source>
        <dbReference type="EMBL" id="QRF64923.1"/>
    </source>
</evidence>
<reference evidence="2 3" key="1">
    <citation type="submission" date="2019-12" db="EMBL/GenBank/DDBJ databases">
        <title>Complete Genome Sequence of a Quorum-Sensing Bacterium,Rhodobacteraceae bacterium C31, Isolated from a marine microalgae symbiotic bacteria.</title>
        <authorList>
            <person name="Zhang Y."/>
        </authorList>
    </citation>
    <scope>NUCLEOTIDE SEQUENCE [LARGE SCALE GENOMIC DNA]</scope>
    <source>
        <strain evidence="2 3">C31</strain>
    </source>
</reference>
<gene>
    <name evidence="2" type="ORF">GQA70_00510</name>
</gene>
<dbReference type="Proteomes" id="UP000596387">
    <property type="component" value="Chromosome"/>
</dbReference>
<keyword evidence="1" id="KW-0472">Membrane</keyword>
<accession>A0ABX7F344</accession>
<keyword evidence="1" id="KW-1133">Transmembrane helix</keyword>
<dbReference type="RefSeq" id="WP_023848618.1">
    <property type="nucleotide sequence ID" value="NZ_CP047166.1"/>
</dbReference>
<evidence type="ECO:0000313" key="3">
    <source>
        <dbReference type="Proteomes" id="UP000596387"/>
    </source>
</evidence>
<organism evidence="2 3">
    <name type="scientific">Ponticoccus alexandrii</name>
    <dbReference type="NCBI Taxonomy" id="1943633"/>
    <lineage>
        <taxon>Bacteria</taxon>
        <taxon>Pseudomonadati</taxon>
        <taxon>Pseudomonadota</taxon>
        <taxon>Alphaproteobacteria</taxon>
        <taxon>Rhodobacterales</taxon>
        <taxon>Roseobacteraceae</taxon>
        <taxon>Ponticoccus</taxon>
    </lineage>
</organism>
<name>A0ABX7F344_9RHOB</name>
<keyword evidence="3" id="KW-1185">Reference proteome</keyword>